<feature type="chain" id="PRO_5041911827" description="Temptin Cys/Cys disulfide domain-containing protein" evidence="2">
    <location>
        <begin position="22"/>
        <end position="202"/>
    </location>
</feature>
<proteinExistence type="predicted"/>
<evidence type="ECO:0000313" key="4">
    <source>
        <dbReference type="EMBL" id="KAJ0405782.1"/>
    </source>
</evidence>
<dbReference type="PANTHER" id="PTHR34737">
    <property type="entry name" value="EF-HAND DOMAIN-CONTAINING PROTEIN"/>
    <property type="match status" value="1"/>
</dbReference>
<feature type="region of interest" description="Disordered" evidence="1">
    <location>
        <begin position="126"/>
        <end position="174"/>
    </location>
</feature>
<organism evidence="4 5">
    <name type="scientific">Pythium insidiosum</name>
    <name type="common">Pythiosis disease agent</name>
    <dbReference type="NCBI Taxonomy" id="114742"/>
    <lineage>
        <taxon>Eukaryota</taxon>
        <taxon>Sar</taxon>
        <taxon>Stramenopiles</taxon>
        <taxon>Oomycota</taxon>
        <taxon>Peronosporomycetes</taxon>
        <taxon>Pythiales</taxon>
        <taxon>Pythiaceae</taxon>
        <taxon>Pythium</taxon>
    </lineage>
</organism>
<dbReference type="InterPro" id="IPR057626">
    <property type="entry name" value="S-S_Temptin"/>
</dbReference>
<evidence type="ECO:0000313" key="5">
    <source>
        <dbReference type="Proteomes" id="UP001209570"/>
    </source>
</evidence>
<feature type="domain" description="Temptin Cys/Cys disulfide" evidence="3">
    <location>
        <begin position="20"/>
        <end position="109"/>
    </location>
</feature>
<feature type="compositionally biased region" description="Polar residues" evidence="1">
    <location>
        <begin position="144"/>
        <end position="155"/>
    </location>
</feature>
<dbReference type="InterPro" id="IPR055313">
    <property type="entry name" value="Temptin-like"/>
</dbReference>
<feature type="signal peptide" evidence="2">
    <location>
        <begin position="1"/>
        <end position="21"/>
    </location>
</feature>
<evidence type="ECO:0000259" key="3">
    <source>
        <dbReference type="Pfam" id="PF24784"/>
    </source>
</evidence>
<dbReference type="AlphaFoldDB" id="A0AAD5MFF5"/>
<accession>A0AAD5MFF5</accession>
<name>A0AAD5MFF5_PYTIN</name>
<protein>
    <recommendedName>
        <fullName evidence="3">Temptin Cys/Cys disulfide domain-containing protein</fullName>
    </recommendedName>
</protein>
<keyword evidence="2" id="KW-0732">Signal</keyword>
<evidence type="ECO:0000256" key="1">
    <source>
        <dbReference type="SAM" id="MobiDB-lite"/>
    </source>
</evidence>
<dbReference type="PANTHER" id="PTHR34737:SF2">
    <property type="entry name" value="EF-HAND DOMAIN-CONTAINING PROTEIN"/>
    <property type="match status" value="1"/>
</dbReference>
<comment type="caution">
    <text evidence="4">The sequence shown here is derived from an EMBL/GenBank/DDBJ whole genome shotgun (WGS) entry which is preliminary data.</text>
</comment>
<sequence>MLLVRCFALLLVVAAVVGVESRPTFVARIPNGNAVAGVRGLGHTDPNGGGALNVFGLAFSTSGSQWTAALCQLDSDGDGATNGEELGDPCCSWTPGHAVSHAAAATHPGMPNAFTAEQLGALHCKERSTQKVSAVQPRPRNDSEAVSQRVETPTAPTEAVPESPPRARLTPASGERSVHGIHLTTIALQASLIFGGALVCVM</sequence>
<keyword evidence="5" id="KW-1185">Reference proteome</keyword>
<dbReference type="Proteomes" id="UP001209570">
    <property type="component" value="Unassembled WGS sequence"/>
</dbReference>
<dbReference type="EMBL" id="JAKCXM010000040">
    <property type="protein sequence ID" value="KAJ0405782.1"/>
    <property type="molecule type" value="Genomic_DNA"/>
</dbReference>
<reference evidence="4" key="1">
    <citation type="submission" date="2021-12" db="EMBL/GenBank/DDBJ databases">
        <title>Prjna785345.</title>
        <authorList>
            <person name="Rujirawat T."/>
            <person name="Krajaejun T."/>
        </authorList>
    </citation>
    <scope>NUCLEOTIDE SEQUENCE</scope>
    <source>
        <strain evidence="4">Pi057C3</strain>
    </source>
</reference>
<gene>
    <name evidence="4" type="ORF">P43SY_003632</name>
</gene>
<dbReference type="Pfam" id="PF24784">
    <property type="entry name" value="Temptin_C"/>
    <property type="match status" value="1"/>
</dbReference>
<evidence type="ECO:0000256" key="2">
    <source>
        <dbReference type="SAM" id="SignalP"/>
    </source>
</evidence>